<organism evidence="2 3">
    <name type="scientific">Stylosanthes scabra</name>
    <dbReference type="NCBI Taxonomy" id="79078"/>
    <lineage>
        <taxon>Eukaryota</taxon>
        <taxon>Viridiplantae</taxon>
        <taxon>Streptophyta</taxon>
        <taxon>Embryophyta</taxon>
        <taxon>Tracheophyta</taxon>
        <taxon>Spermatophyta</taxon>
        <taxon>Magnoliopsida</taxon>
        <taxon>eudicotyledons</taxon>
        <taxon>Gunneridae</taxon>
        <taxon>Pentapetalae</taxon>
        <taxon>rosids</taxon>
        <taxon>fabids</taxon>
        <taxon>Fabales</taxon>
        <taxon>Fabaceae</taxon>
        <taxon>Papilionoideae</taxon>
        <taxon>50 kb inversion clade</taxon>
        <taxon>dalbergioids sensu lato</taxon>
        <taxon>Dalbergieae</taxon>
        <taxon>Pterocarpus clade</taxon>
        <taxon>Stylosanthes</taxon>
    </lineage>
</organism>
<feature type="compositionally biased region" description="Basic and acidic residues" evidence="1">
    <location>
        <begin position="75"/>
        <end position="84"/>
    </location>
</feature>
<comment type="caution">
    <text evidence="2">The sequence shown here is derived from an EMBL/GenBank/DDBJ whole genome shotgun (WGS) entry which is preliminary data.</text>
</comment>
<feature type="compositionally biased region" description="Acidic residues" evidence="1">
    <location>
        <begin position="144"/>
        <end position="173"/>
    </location>
</feature>
<accession>A0ABU6T7R6</accession>
<evidence type="ECO:0000313" key="3">
    <source>
        <dbReference type="Proteomes" id="UP001341840"/>
    </source>
</evidence>
<feature type="region of interest" description="Disordered" evidence="1">
    <location>
        <begin position="143"/>
        <end position="173"/>
    </location>
</feature>
<gene>
    <name evidence="2" type="ORF">PIB30_018425</name>
</gene>
<evidence type="ECO:0000256" key="1">
    <source>
        <dbReference type="SAM" id="MobiDB-lite"/>
    </source>
</evidence>
<reference evidence="2 3" key="1">
    <citation type="journal article" date="2023" name="Plants (Basel)">
        <title>Bridging the Gap: Combining Genomics and Transcriptomics Approaches to Understand Stylosanthes scabra, an Orphan Legume from the Brazilian Caatinga.</title>
        <authorList>
            <person name="Ferreira-Neto J.R.C."/>
            <person name="da Silva M.D."/>
            <person name="Binneck E."/>
            <person name="de Melo N.F."/>
            <person name="da Silva R.H."/>
            <person name="de Melo A.L.T.M."/>
            <person name="Pandolfi V."/>
            <person name="Bustamante F.O."/>
            <person name="Brasileiro-Vidal A.C."/>
            <person name="Benko-Iseppon A.M."/>
        </authorList>
    </citation>
    <scope>NUCLEOTIDE SEQUENCE [LARGE SCALE GENOMIC DNA]</scope>
    <source>
        <tissue evidence="2">Leaves</tissue>
    </source>
</reference>
<evidence type="ECO:0000313" key="2">
    <source>
        <dbReference type="EMBL" id="MED6144752.1"/>
    </source>
</evidence>
<protein>
    <submittedName>
        <fullName evidence="2">Uncharacterized protein</fullName>
    </submittedName>
</protein>
<name>A0ABU6T7R6_9FABA</name>
<keyword evidence="3" id="KW-1185">Reference proteome</keyword>
<dbReference type="Proteomes" id="UP001341840">
    <property type="component" value="Unassembled WGS sequence"/>
</dbReference>
<feature type="compositionally biased region" description="Polar residues" evidence="1">
    <location>
        <begin position="86"/>
        <end position="95"/>
    </location>
</feature>
<proteinExistence type="predicted"/>
<feature type="region of interest" description="Disordered" evidence="1">
    <location>
        <begin position="68"/>
        <end position="95"/>
    </location>
</feature>
<dbReference type="EMBL" id="JASCZI010090676">
    <property type="protein sequence ID" value="MED6144752.1"/>
    <property type="molecule type" value="Genomic_DNA"/>
</dbReference>
<sequence>MRVKISFAYLMMRHMHDCIRSDRNTALPYGMFLTKVFQAFYVDFENESYEEKFSYLKGGGAVKKVTKRNPKAARKTVEKDEKRFRPSTSRTKKQSGTGVKVLVNVVKELIQEVLNMASYIHTGMEKSKSRAKVLGKYLERLEEDHEFLEPEEDEDDEEPLYSQEEEEEDSDAN</sequence>